<proteinExistence type="predicted"/>
<accession>A0A8R1YX97</accession>
<feature type="compositionally biased region" description="Polar residues" evidence="1">
    <location>
        <begin position="36"/>
        <end position="49"/>
    </location>
</feature>
<evidence type="ECO:0000256" key="1">
    <source>
        <dbReference type="SAM" id="MobiDB-lite"/>
    </source>
</evidence>
<sequence>MQKMPDSKKDESKEKCKNCKEGEGKCEKHKEDRSQPILNETHQGPSAFTESCSFPLPGGFHSFEHSEYSSTAGQGREDKETLVKKQATIGGFTFQGGYSKTSSSVKFK</sequence>
<dbReference type="EnsemblMetazoa" id="PPA35823.1">
    <property type="protein sequence ID" value="PPA35823.1"/>
    <property type="gene ID" value="WBGene00274192"/>
</dbReference>
<accession>A0A2A6BN86</accession>
<organism evidence="2 3">
    <name type="scientific">Pristionchus pacificus</name>
    <name type="common">Parasitic nematode worm</name>
    <dbReference type="NCBI Taxonomy" id="54126"/>
    <lineage>
        <taxon>Eukaryota</taxon>
        <taxon>Metazoa</taxon>
        <taxon>Ecdysozoa</taxon>
        <taxon>Nematoda</taxon>
        <taxon>Chromadorea</taxon>
        <taxon>Rhabditida</taxon>
        <taxon>Rhabditina</taxon>
        <taxon>Diplogasteromorpha</taxon>
        <taxon>Diplogasteroidea</taxon>
        <taxon>Neodiplogasteridae</taxon>
        <taxon>Pristionchus</taxon>
    </lineage>
</organism>
<feature type="region of interest" description="Disordered" evidence="1">
    <location>
        <begin position="1"/>
        <end position="49"/>
    </location>
</feature>
<dbReference type="AlphaFoldDB" id="A0A2A6BN86"/>
<evidence type="ECO:0000313" key="3">
    <source>
        <dbReference type="Proteomes" id="UP000005239"/>
    </source>
</evidence>
<protein>
    <submittedName>
        <fullName evidence="2">Uncharacterized protein</fullName>
    </submittedName>
</protein>
<reference evidence="3" key="1">
    <citation type="journal article" date="2008" name="Nat. Genet.">
        <title>The Pristionchus pacificus genome provides a unique perspective on nematode lifestyle and parasitism.</title>
        <authorList>
            <person name="Dieterich C."/>
            <person name="Clifton S.W."/>
            <person name="Schuster L.N."/>
            <person name="Chinwalla A."/>
            <person name="Delehaunty K."/>
            <person name="Dinkelacker I."/>
            <person name="Fulton L."/>
            <person name="Fulton R."/>
            <person name="Godfrey J."/>
            <person name="Minx P."/>
            <person name="Mitreva M."/>
            <person name="Roeseler W."/>
            <person name="Tian H."/>
            <person name="Witte H."/>
            <person name="Yang S.P."/>
            <person name="Wilson R.K."/>
            <person name="Sommer R.J."/>
        </authorList>
    </citation>
    <scope>NUCLEOTIDE SEQUENCE [LARGE SCALE GENOMIC DNA]</scope>
    <source>
        <strain evidence="3">PS312</strain>
    </source>
</reference>
<name>A0A2A6BN86_PRIPA</name>
<evidence type="ECO:0000313" key="2">
    <source>
        <dbReference type="EnsemblMetazoa" id="PPA35823.1"/>
    </source>
</evidence>
<keyword evidence="3" id="KW-1185">Reference proteome</keyword>
<reference evidence="2" key="2">
    <citation type="submission" date="2022-06" db="UniProtKB">
        <authorList>
            <consortium name="EnsemblMetazoa"/>
        </authorList>
    </citation>
    <scope>IDENTIFICATION</scope>
    <source>
        <strain evidence="2">PS312</strain>
    </source>
</reference>
<feature type="compositionally biased region" description="Basic and acidic residues" evidence="1">
    <location>
        <begin position="1"/>
        <end position="34"/>
    </location>
</feature>
<dbReference type="Proteomes" id="UP000005239">
    <property type="component" value="Unassembled WGS sequence"/>
</dbReference>
<gene>
    <name evidence="2" type="primary">WBGene00274192</name>
</gene>